<evidence type="ECO:0000313" key="6">
    <source>
        <dbReference type="Proteomes" id="UP000308768"/>
    </source>
</evidence>
<keyword evidence="2" id="KW-0677">Repeat</keyword>
<dbReference type="Gene3D" id="2.130.10.10">
    <property type="entry name" value="YVTN repeat-like/Quinoprotein amine dehydrogenase"/>
    <property type="match status" value="2"/>
</dbReference>
<evidence type="ECO:0000256" key="2">
    <source>
        <dbReference type="ARBA" id="ARBA00022737"/>
    </source>
</evidence>
<protein>
    <submittedName>
        <fullName evidence="5">Uncharacterized protein</fullName>
    </submittedName>
</protein>
<dbReference type="InterPro" id="IPR019775">
    <property type="entry name" value="WD40_repeat_CS"/>
</dbReference>
<dbReference type="PROSITE" id="PS50294">
    <property type="entry name" value="WD_REPEATS_REGION"/>
    <property type="match status" value="1"/>
</dbReference>
<feature type="repeat" description="WD" evidence="4">
    <location>
        <begin position="38"/>
        <end position="72"/>
    </location>
</feature>
<comment type="similarity">
    <text evidence="3">Belongs to the THOC3 family.</text>
</comment>
<dbReference type="InterPro" id="IPR040132">
    <property type="entry name" value="Tex1/THOC3"/>
</dbReference>
<dbReference type="InterPro" id="IPR015943">
    <property type="entry name" value="WD40/YVTN_repeat-like_dom_sf"/>
</dbReference>
<dbReference type="AlphaFoldDB" id="A0A4U0WAE8"/>
<dbReference type="PROSITE" id="PS50082">
    <property type="entry name" value="WD_REPEATS_2"/>
    <property type="match status" value="1"/>
</dbReference>
<reference evidence="5 6" key="1">
    <citation type="submission" date="2017-03" db="EMBL/GenBank/DDBJ databases">
        <title>Genomes of endolithic fungi from Antarctica.</title>
        <authorList>
            <person name="Coleine C."/>
            <person name="Masonjones S."/>
            <person name="Stajich J.E."/>
        </authorList>
    </citation>
    <scope>NUCLEOTIDE SEQUENCE [LARGE SCALE GENOMIC DNA]</scope>
    <source>
        <strain evidence="5 6">CCFEE 5187</strain>
    </source>
</reference>
<dbReference type="PANTHER" id="PTHR22839:SF0">
    <property type="entry name" value="THO COMPLEX SUBUNIT 3"/>
    <property type="match status" value="1"/>
</dbReference>
<dbReference type="PANTHER" id="PTHR22839">
    <property type="entry name" value="THO COMPLEX SUBUNIT 3 THO3"/>
    <property type="match status" value="1"/>
</dbReference>
<dbReference type="OrthoDB" id="340259at2759"/>
<sequence>MAPPSRSRPLNNATFSAAFAKQKTQAYGDPAARGPHSIRTLAWNPLGTLVATGASDRGVRVWNPERAHVRNSTELRGPAAAAVDRLAWNPVKEAELASCAADGSVRFWDVRCRAAAVAEVKIGGDGFSLAWRPDGSELVVGRKDDVLVPVSLAAMKSVAEYRQPVQTNQTVFSNSGHELFVTTGEGHVKILDYPSMVSTPVQPTRLHSPHTHDWVCTRSLARTTGPVRAISFSFDGAFVVGASDEPGGRDLDVAHVETGEYVHVVETGGAVGCVAWHPLRYWLAYVAEVGGLKIVGAGGNL</sequence>
<dbReference type="GO" id="GO:0000445">
    <property type="term" value="C:THO complex part of transcription export complex"/>
    <property type="evidence" value="ECO:0007669"/>
    <property type="project" value="TreeGrafter"/>
</dbReference>
<dbReference type="Pfam" id="PF00400">
    <property type="entry name" value="WD40"/>
    <property type="match status" value="3"/>
</dbReference>
<dbReference type="GO" id="GO:0006406">
    <property type="term" value="P:mRNA export from nucleus"/>
    <property type="evidence" value="ECO:0007669"/>
    <property type="project" value="InterPro"/>
</dbReference>
<dbReference type="STRING" id="331657.A0A4U0WAE8"/>
<dbReference type="PROSITE" id="PS00678">
    <property type="entry name" value="WD_REPEATS_1"/>
    <property type="match status" value="1"/>
</dbReference>
<dbReference type="SUPFAM" id="SSF50978">
    <property type="entry name" value="WD40 repeat-like"/>
    <property type="match status" value="1"/>
</dbReference>
<dbReference type="InterPro" id="IPR001680">
    <property type="entry name" value="WD40_rpt"/>
</dbReference>
<proteinExistence type="inferred from homology"/>
<keyword evidence="1 4" id="KW-0853">WD repeat</keyword>
<evidence type="ECO:0000313" key="5">
    <source>
        <dbReference type="EMBL" id="TKA58716.1"/>
    </source>
</evidence>
<name>A0A4U0WAE8_9PEZI</name>
<organism evidence="5 6">
    <name type="scientific">Cryomyces minteri</name>
    <dbReference type="NCBI Taxonomy" id="331657"/>
    <lineage>
        <taxon>Eukaryota</taxon>
        <taxon>Fungi</taxon>
        <taxon>Dikarya</taxon>
        <taxon>Ascomycota</taxon>
        <taxon>Pezizomycotina</taxon>
        <taxon>Dothideomycetes</taxon>
        <taxon>Dothideomycetes incertae sedis</taxon>
        <taxon>Cryomyces</taxon>
    </lineage>
</organism>
<comment type="caution">
    <text evidence="5">The sequence shown here is derived from an EMBL/GenBank/DDBJ whole genome shotgun (WGS) entry which is preliminary data.</text>
</comment>
<gene>
    <name evidence="5" type="ORF">B0A49_10115</name>
</gene>
<keyword evidence="6" id="KW-1185">Reference proteome</keyword>
<dbReference type="InterPro" id="IPR036322">
    <property type="entry name" value="WD40_repeat_dom_sf"/>
</dbReference>
<evidence type="ECO:0000256" key="3">
    <source>
        <dbReference type="ARBA" id="ARBA00046343"/>
    </source>
</evidence>
<evidence type="ECO:0000256" key="4">
    <source>
        <dbReference type="PROSITE-ProRule" id="PRU00221"/>
    </source>
</evidence>
<evidence type="ECO:0000256" key="1">
    <source>
        <dbReference type="ARBA" id="ARBA00022574"/>
    </source>
</evidence>
<dbReference type="EMBL" id="NAJN01002031">
    <property type="protein sequence ID" value="TKA58716.1"/>
    <property type="molecule type" value="Genomic_DNA"/>
</dbReference>
<accession>A0A4U0WAE8</accession>
<dbReference type="SMART" id="SM00320">
    <property type="entry name" value="WD40"/>
    <property type="match status" value="4"/>
</dbReference>
<dbReference type="Proteomes" id="UP000308768">
    <property type="component" value="Unassembled WGS sequence"/>
</dbReference>